<dbReference type="AlphaFoldDB" id="A0AA86RZR2"/>
<evidence type="ECO:0000256" key="1">
    <source>
        <dbReference type="SAM" id="MobiDB-lite"/>
    </source>
</evidence>
<evidence type="ECO:0000313" key="2">
    <source>
        <dbReference type="EMBL" id="CAJ1933526.1"/>
    </source>
</evidence>
<sequence length="102" mass="11347">MTHDGASGSKSKLGRKDKGKTQFKVNEGKIHKEKKYYFRNNFVHLMTHDGASGSKSKQARLTRPFGVAEEVACNPSTVGRGRWSLSVKPASRCALHSKRQET</sequence>
<reference evidence="2" key="1">
    <citation type="submission" date="2023-10" db="EMBL/GenBank/DDBJ databases">
        <authorList>
            <person name="Domelevo Entfellner J.-B."/>
        </authorList>
    </citation>
    <scope>NUCLEOTIDE SEQUENCE</scope>
</reference>
<feature type="region of interest" description="Disordered" evidence="1">
    <location>
        <begin position="1"/>
        <end position="26"/>
    </location>
</feature>
<gene>
    <name evidence="2" type="ORF">AYBTSS11_LOCUS6402</name>
</gene>
<proteinExistence type="predicted"/>
<protein>
    <submittedName>
        <fullName evidence="2">Uncharacterized protein</fullName>
    </submittedName>
</protein>
<keyword evidence="3" id="KW-1185">Reference proteome</keyword>
<name>A0AA86RZR2_9FABA</name>
<dbReference type="EMBL" id="OY731399">
    <property type="protein sequence ID" value="CAJ1933526.1"/>
    <property type="molecule type" value="Genomic_DNA"/>
</dbReference>
<dbReference type="Proteomes" id="UP001189624">
    <property type="component" value="Chromosome 2"/>
</dbReference>
<feature type="compositionally biased region" description="Basic and acidic residues" evidence="1">
    <location>
        <begin position="14"/>
        <end position="26"/>
    </location>
</feature>
<accession>A0AA86RZR2</accession>
<organism evidence="2 3">
    <name type="scientific">Sphenostylis stenocarpa</name>
    <dbReference type="NCBI Taxonomy" id="92480"/>
    <lineage>
        <taxon>Eukaryota</taxon>
        <taxon>Viridiplantae</taxon>
        <taxon>Streptophyta</taxon>
        <taxon>Embryophyta</taxon>
        <taxon>Tracheophyta</taxon>
        <taxon>Spermatophyta</taxon>
        <taxon>Magnoliopsida</taxon>
        <taxon>eudicotyledons</taxon>
        <taxon>Gunneridae</taxon>
        <taxon>Pentapetalae</taxon>
        <taxon>rosids</taxon>
        <taxon>fabids</taxon>
        <taxon>Fabales</taxon>
        <taxon>Fabaceae</taxon>
        <taxon>Papilionoideae</taxon>
        <taxon>50 kb inversion clade</taxon>
        <taxon>NPAAA clade</taxon>
        <taxon>indigoferoid/millettioid clade</taxon>
        <taxon>Phaseoleae</taxon>
        <taxon>Sphenostylis</taxon>
    </lineage>
</organism>
<evidence type="ECO:0000313" key="3">
    <source>
        <dbReference type="Proteomes" id="UP001189624"/>
    </source>
</evidence>
<dbReference type="Gramene" id="rna-AYBTSS11_LOCUS6402">
    <property type="protein sequence ID" value="CAJ1933526.1"/>
    <property type="gene ID" value="gene-AYBTSS11_LOCUS6402"/>
</dbReference>